<evidence type="ECO:0000313" key="3">
    <source>
        <dbReference type="EMBL" id="GGI82774.1"/>
    </source>
</evidence>
<keyword evidence="2" id="KW-0472">Membrane</keyword>
<keyword evidence="4" id="KW-1185">Reference proteome</keyword>
<protein>
    <submittedName>
        <fullName evidence="3">Uncharacterized protein</fullName>
    </submittedName>
</protein>
<comment type="caution">
    <text evidence="3">The sequence shown here is derived from an EMBL/GenBank/DDBJ whole genome shotgun (WGS) entry which is preliminary data.</text>
</comment>
<keyword evidence="2" id="KW-0812">Transmembrane</keyword>
<evidence type="ECO:0000313" key="4">
    <source>
        <dbReference type="Proteomes" id="UP000613743"/>
    </source>
</evidence>
<dbReference type="EMBL" id="BMPZ01000004">
    <property type="protein sequence ID" value="GGI82774.1"/>
    <property type="molecule type" value="Genomic_DNA"/>
</dbReference>
<name>A0A917NAW7_9GAMM</name>
<evidence type="ECO:0000256" key="1">
    <source>
        <dbReference type="SAM" id="MobiDB-lite"/>
    </source>
</evidence>
<sequence length="370" mass="39748">MRFAVVALVAHVLIFLLSLFVHVGVLFFVAAFLIVAVALSAWRRAQDANVSQTKTAVPLVAAVGSPVLLALLGALDAAIWLQLLFLVVGLSLSGLLAILPASTPRQYVLGYDGPANENVPKKANNRAPRERVEPIIAQGESSHVGHPVDENASSKYTEPSILNESVQMPSEAECNAASQRQYDSRQANATPVWLQQVLLHQNKLAAGCVGLLLIATTIGLWPQHAQPLDSAQLEASTEQQSLHLETKQQRAVTAQAKLPDGLGLQLQGRVLVLHWLGEEGAASQLWDLASAEGDKSCAYAEFNNGSRYRPLDVALTEQGTTEARFSPLDTQAVVKDVALRGNLRICGYRFSLKGSQAALAKVDDFAALIQ</sequence>
<feature type="transmembrane region" description="Helical" evidence="2">
    <location>
        <begin position="12"/>
        <end position="42"/>
    </location>
</feature>
<gene>
    <name evidence="3" type="ORF">GCM10009332_20060</name>
</gene>
<feature type="region of interest" description="Disordered" evidence="1">
    <location>
        <begin position="136"/>
        <end position="156"/>
    </location>
</feature>
<feature type="transmembrane region" description="Helical" evidence="2">
    <location>
        <begin position="79"/>
        <end position="99"/>
    </location>
</feature>
<dbReference type="Proteomes" id="UP000613743">
    <property type="component" value="Unassembled WGS sequence"/>
</dbReference>
<reference evidence="3" key="1">
    <citation type="journal article" date="2014" name="Int. J. Syst. Evol. Microbiol.">
        <title>Complete genome sequence of Corynebacterium casei LMG S-19264T (=DSM 44701T), isolated from a smear-ripened cheese.</title>
        <authorList>
            <consortium name="US DOE Joint Genome Institute (JGI-PGF)"/>
            <person name="Walter F."/>
            <person name="Albersmeier A."/>
            <person name="Kalinowski J."/>
            <person name="Ruckert C."/>
        </authorList>
    </citation>
    <scope>NUCLEOTIDE SEQUENCE</scope>
    <source>
        <strain evidence="3">JCM 30804</strain>
    </source>
</reference>
<feature type="transmembrane region" description="Helical" evidence="2">
    <location>
        <begin position="54"/>
        <end position="73"/>
    </location>
</feature>
<accession>A0A917NAW7</accession>
<reference evidence="3" key="2">
    <citation type="submission" date="2020-09" db="EMBL/GenBank/DDBJ databases">
        <authorList>
            <person name="Sun Q."/>
            <person name="Ohkuma M."/>
        </authorList>
    </citation>
    <scope>NUCLEOTIDE SEQUENCE</scope>
    <source>
        <strain evidence="3">JCM 30804</strain>
    </source>
</reference>
<keyword evidence="2" id="KW-1133">Transmembrane helix</keyword>
<evidence type="ECO:0000256" key="2">
    <source>
        <dbReference type="SAM" id="Phobius"/>
    </source>
</evidence>
<organism evidence="3 4">
    <name type="scientific">Shewanella gelidii</name>
    <dbReference type="NCBI Taxonomy" id="1642821"/>
    <lineage>
        <taxon>Bacteria</taxon>
        <taxon>Pseudomonadati</taxon>
        <taxon>Pseudomonadota</taxon>
        <taxon>Gammaproteobacteria</taxon>
        <taxon>Alteromonadales</taxon>
        <taxon>Shewanellaceae</taxon>
        <taxon>Shewanella</taxon>
    </lineage>
</organism>
<proteinExistence type="predicted"/>
<dbReference type="AlphaFoldDB" id="A0A917NAW7"/>